<evidence type="ECO:0000313" key="7">
    <source>
        <dbReference type="Proteomes" id="UP000236544"/>
    </source>
</evidence>
<reference evidence="7" key="1">
    <citation type="submission" date="2015-10" db="EMBL/GenBank/DDBJ databases">
        <authorList>
            <person name="Devillers H."/>
        </authorList>
    </citation>
    <scope>NUCLEOTIDE SEQUENCE [LARGE SCALE GENOMIC DNA]</scope>
</reference>
<name>A0A0P1KYZ7_9SACH</name>
<dbReference type="InterPro" id="IPR017441">
    <property type="entry name" value="Protein_kinase_ATP_BS"/>
</dbReference>
<dbReference type="GO" id="GO:0035556">
    <property type="term" value="P:intracellular signal transduction"/>
    <property type="evidence" value="ECO:0007669"/>
    <property type="project" value="TreeGrafter"/>
</dbReference>
<sequence>MAHTYDLNHVSNQRRQLDGGTPVFQSQNDSSETFKKGFEGADDNKNKVGAEPNHEGSQESEKIYFKPEPMHKENQQPRPRGALIRVYSENERSNFNESTGARLYDDLRYRPMHRDGSGSPPKSSAVDIVPKSKRRHSSSWDEDRMAASARRCPIDVIGDMQDEYVPDLDFSTAFSRWQSDDNLHDQLLGEVQPQGLSRMHCYNDWAGYETDLSRSSSASSSSIVFRSAHAKVAPIPLPRAGLPTASPNRATHNQMSSVFGGLSHASQLSYPRSRPAPVLNTAPGGSYRHLKRRKSGLEAESPSSPLVATPGTTLSYASSNDIRFTTEEWKNVIAQLPDNFLSLPYSQRKRILQDKFPDIDYKSMMTMLKRYYLNSGKSSSQLQDNRSRRGSLASQFLSSFTPSSTLKSNDKGNVVMGYTLGKIIGFGAWGMIRECYKNGSEDENTESVAVKAFKIVKFRNNTLVKEQVLKEVQMWSKLKHPNILPLIDWKLDEDYAMYCLTEKISGGTLYDLVNSWGEASQSKIALSLRRTLTAELGIQIVEALKFMHSKRIIHGDVKLENCLLEERKPGKEFKWHVVLCDFGMSSEFEERADSNHGDGGGKKAPHEQTHKGQLGALRDRPLVFRSASNVTLKSGKLHRSLKGDNLPHGNHPLGVSSFPRHYGPSLTSANISGRFPAKEKTPASESNLQALTFTATNTGGSAATDKNEVPPKVPETTNARDPHSHIGSLPYAAPELLEPHPPPLAPSADVWALGVTLYTMLLGKLLFKHDYEPRLRAMIAAAKYDTKSLDEVCVTEADPPCPDLLKAVKGCLLKDVTQRWDLDAIEDALGQCVKSCTKSEDATAHE</sequence>
<dbReference type="PROSITE" id="PS50011">
    <property type="entry name" value="PROTEIN_KINASE_DOM"/>
    <property type="match status" value="1"/>
</dbReference>
<dbReference type="Gene3D" id="1.10.510.10">
    <property type="entry name" value="Transferase(Phosphotransferase) domain 1"/>
    <property type="match status" value="2"/>
</dbReference>
<feature type="binding site" evidence="3">
    <location>
        <position position="451"/>
    </location>
    <ligand>
        <name>ATP</name>
        <dbReference type="ChEBI" id="CHEBI:30616"/>
    </ligand>
</feature>
<dbReference type="GO" id="GO:0005524">
    <property type="term" value="F:ATP binding"/>
    <property type="evidence" value="ECO:0007669"/>
    <property type="project" value="UniProtKB-UniRule"/>
</dbReference>
<dbReference type="GO" id="GO:0000226">
    <property type="term" value="P:microtubule cytoskeleton organization"/>
    <property type="evidence" value="ECO:0007669"/>
    <property type="project" value="TreeGrafter"/>
</dbReference>
<dbReference type="InterPro" id="IPR000719">
    <property type="entry name" value="Prot_kinase_dom"/>
</dbReference>
<dbReference type="GO" id="GO:0004674">
    <property type="term" value="F:protein serine/threonine kinase activity"/>
    <property type="evidence" value="ECO:0007669"/>
    <property type="project" value="TreeGrafter"/>
</dbReference>
<proteinExistence type="predicted"/>
<evidence type="ECO:0000256" key="3">
    <source>
        <dbReference type="PROSITE-ProRule" id="PRU10141"/>
    </source>
</evidence>
<feature type="region of interest" description="Disordered" evidence="4">
    <location>
        <begin position="110"/>
        <end position="145"/>
    </location>
</feature>
<feature type="domain" description="Protein kinase" evidence="5">
    <location>
        <begin position="418"/>
        <end position="846"/>
    </location>
</feature>
<protein>
    <submittedName>
        <fullName evidence="6">LAQU0S18e02080g1_1</fullName>
    </submittedName>
</protein>
<feature type="region of interest" description="Disordered" evidence="4">
    <location>
        <begin position="697"/>
        <end position="725"/>
    </location>
</feature>
<feature type="compositionally biased region" description="Basic and acidic residues" evidence="4">
    <location>
        <begin position="590"/>
        <end position="610"/>
    </location>
</feature>
<keyword evidence="7" id="KW-1185">Reference proteome</keyword>
<evidence type="ECO:0000259" key="5">
    <source>
        <dbReference type="PROSITE" id="PS50011"/>
    </source>
</evidence>
<dbReference type="SMART" id="SM00220">
    <property type="entry name" value="S_TKc"/>
    <property type="match status" value="1"/>
</dbReference>
<feature type="compositionally biased region" description="Basic and acidic residues" evidence="4">
    <location>
        <begin position="32"/>
        <end position="75"/>
    </location>
</feature>
<dbReference type="Proteomes" id="UP000236544">
    <property type="component" value="Unassembled WGS sequence"/>
</dbReference>
<dbReference type="PANTHER" id="PTHR24346:SF76">
    <property type="entry name" value="NON-SPECIFIC SERINE_THREONINE PROTEIN KINASE"/>
    <property type="match status" value="1"/>
</dbReference>
<keyword evidence="2 3" id="KW-0067">ATP-binding</keyword>
<dbReference type="EMBL" id="LN890534">
    <property type="protein sequence ID" value="CUS24691.1"/>
    <property type="molecule type" value="Genomic_DNA"/>
</dbReference>
<evidence type="ECO:0000256" key="1">
    <source>
        <dbReference type="ARBA" id="ARBA00022741"/>
    </source>
</evidence>
<dbReference type="Pfam" id="PF00069">
    <property type="entry name" value="Pkinase"/>
    <property type="match status" value="2"/>
</dbReference>
<evidence type="ECO:0000256" key="4">
    <source>
        <dbReference type="SAM" id="MobiDB-lite"/>
    </source>
</evidence>
<evidence type="ECO:0000313" key="6">
    <source>
        <dbReference type="EMBL" id="CUS24691.1"/>
    </source>
</evidence>
<dbReference type="OrthoDB" id="4062651at2759"/>
<accession>A0A0P1KYZ7</accession>
<keyword evidence="1 3" id="KW-0547">Nucleotide-binding</keyword>
<feature type="region of interest" description="Disordered" evidence="4">
    <location>
        <begin position="590"/>
        <end position="613"/>
    </location>
</feature>
<dbReference type="GO" id="GO:0005737">
    <property type="term" value="C:cytoplasm"/>
    <property type="evidence" value="ECO:0007669"/>
    <property type="project" value="TreeGrafter"/>
</dbReference>
<evidence type="ECO:0000256" key="2">
    <source>
        <dbReference type="ARBA" id="ARBA00022840"/>
    </source>
</evidence>
<dbReference type="AlphaFoldDB" id="A0A0P1KYZ7"/>
<dbReference type="PROSITE" id="PS00107">
    <property type="entry name" value="PROTEIN_KINASE_ATP"/>
    <property type="match status" value="1"/>
</dbReference>
<gene>
    <name evidence="6" type="ORF">LAQU0_S18e02080g</name>
</gene>
<feature type="region of interest" description="Disordered" evidence="4">
    <location>
        <begin position="1"/>
        <end position="80"/>
    </location>
</feature>
<dbReference type="CDD" id="cd00180">
    <property type="entry name" value="PKc"/>
    <property type="match status" value="1"/>
</dbReference>
<dbReference type="PANTHER" id="PTHR24346">
    <property type="entry name" value="MAP/MICROTUBULE AFFINITY-REGULATING KINASE"/>
    <property type="match status" value="1"/>
</dbReference>
<dbReference type="InterPro" id="IPR008271">
    <property type="entry name" value="Ser/Thr_kinase_AS"/>
</dbReference>
<dbReference type="InterPro" id="IPR011009">
    <property type="entry name" value="Kinase-like_dom_sf"/>
</dbReference>
<dbReference type="SUPFAM" id="SSF56112">
    <property type="entry name" value="Protein kinase-like (PK-like)"/>
    <property type="match status" value="1"/>
</dbReference>
<dbReference type="PROSITE" id="PS00108">
    <property type="entry name" value="PROTEIN_KINASE_ST"/>
    <property type="match status" value="1"/>
</dbReference>
<organism evidence="6 7">
    <name type="scientific">Lachancea quebecensis</name>
    <dbReference type="NCBI Taxonomy" id="1654605"/>
    <lineage>
        <taxon>Eukaryota</taxon>
        <taxon>Fungi</taxon>
        <taxon>Dikarya</taxon>
        <taxon>Ascomycota</taxon>
        <taxon>Saccharomycotina</taxon>
        <taxon>Saccharomycetes</taxon>
        <taxon>Saccharomycetales</taxon>
        <taxon>Saccharomycetaceae</taxon>
        <taxon>Lachancea</taxon>
    </lineage>
</organism>